<keyword evidence="10" id="KW-1185">Reference proteome</keyword>
<dbReference type="GO" id="GO:0008448">
    <property type="term" value="F:N-acetylglucosamine-6-phosphate deacetylase activity"/>
    <property type="evidence" value="ECO:0007669"/>
    <property type="project" value="InterPro"/>
</dbReference>
<dbReference type="RefSeq" id="WP_078928367.1">
    <property type="nucleotide sequence ID" value="NZ_FUXX01000010.1"/>
</dbReference>
<feature type="binding site" evidence="7">
    <location>
        <position position="216"/>
    </location>
    <ligand>
        <name>Zn(2+)</name>
        <dbReference type="ChEBI" id="CHEBI:29105"/>
    </ligand>
</feature>
<keyword evidence="2 7" id="KW-0479">Metal-binding</keyword>
<sequence>MAVTVLRNAQLHITSEEFVDVDTVAIMDHRIVPMSPALLEDGTAEEIDVKGCHVCPGFIDLLVNGCAGVSFSQNPSIDTLESMRRWQTSHGTTTFVPTMISGPRENLSKAIAAVAEFKEKHPTVCPGLHMEGPFISSNHPGFQPSGYIRPYTQADFDFFVENRDTLAYVTIAPEVVRPKGIVELLANKIKLSIGHSSATYYEAMQAFKAGITNVTHLYNGMKSPVGREPGLVGAALQSEKVFASVIADGRHVHPALVNLAHKILGDRFYIVSDAQSVAGMSKAPSSFVLGGTEIFVDHKRGLIDAKGSFAGTTISMFDGVKFLVQSCGFSLDDALRAATYAPARALGLNEYGRIEGGFIADMVVFDDEFKIQYVVQNGYVKNSLELI</sequence>
<dbReference type="Pfam" id="PF01979">
    <property type="entry name" value="Amidohydro_1"/>
    <property type="match status" value="1"/>
</dbReference>
<dbReference type="Proteomes" id="UP000242432">
    <property type="component" value="Unassembled WGS sequence"/>
</dbReference>
<comment type="similarity">
    <text evidence="1 5">Belongs to the metallo-dependent hydrolases superfamily. NagA family.</text>
</comment>
<dbReference type="PANTHER" id="PTHR11113:SF14">
    <property type="entry name" value="N-ACETYLGLUCOSAMINE-6-PHOSPHATE DEACETYLASE"/>
    <property type="match status" value="1"/>
</dbReference>
<gene>
    <name evidence="9" type="ORF">SAMN02745213_00834</name>
</gene>
<keyword evidence="3 5" id="KW-0378">Hydrolase</keyword>
<comment type="cofactor">
    <cofactor evidence="7">
        <name>a divalent metal cation</name>
        <dbReference type="ChEBI" id="CHEBI:60240"/>
    </cofactor>
    <text evidence="7">Binds 1 divalent metal cation per subunit.</text>
</comment>
<evidence type="ECO:0000313" key="9">
    <source>
        <dbReference type="EMBL" id="SKA60218.1"/>
    </source>
</evidence>
<organism evidence="9 10">
    <name type="scientific">Succinivibrio dextrinosolvens DSM 3072</name>
    <dbReference type="NCBI Taxonomy" id="1123324"/>
    <lineage>
        <taxon>Bacteria</taxon>
        <taxon>Pseudomonadati</taxon>
        <taxon>Pseudomonadota</taxon>
        <taxon>Gammaproteobacteria</taxon>
        <taxon>Aeromonadales</taxon>
        <taxon>Succinivibrionaceae</taxon>
        <taxon>Succinivibrio</taxon>
    </lineage>
</organism>
<keyword evidence="4 5" id="KW-0119">Carbohydrate metabolism</keyword>
<dbReference type="SUPFAM" id="SSF51338">
    <property type="entry name" value="Composite domain of metallo-dependent hydrolases"/>
    <property type="match status" value="1"/>
</dbReference>
<evidence type="ECO:0000259" key="8">
    <source>
        <dbReference type="Pfam" id="PF01979"/>
    </source>
</evidence>
<evidence type="ECO:0000256" key="3">
    <source>
        <dbReference type="ARBA" id="ARBA00022801"/>
    </source>
</evidence>
<dbReference type="SUPFAM" id="SSF51556">
    <property type="entry name" value="Metallo-dependent hydrolases"/>
    <property type="match status" value="1"/>
</dbReference>
<protein>
    <submittedName>
        <fullName evidence="9">N-acetylglucosamine 6-phosphate deacetylase</fullName>
    </submittedName>
</protein>
<feature type="active site" description="Proton donor/acceptor" evidence="6">
    <location>
        <position position="273"/>
    </location>
</feature>
<dbReference type="PIRSF" id="PIRSF038994">
    <property type="entry name" value="NagA"/>
    <property type="match status" value="1"/>
</dbReference>
<dbReference type="STRING" id="83771.SAMN02910357_00585"/>
<name>A0A1T4V5F7_9GAMM</name>
<evidence type="ECO:0000256" key="4">
    <source>
        <dbReference type="ARBA" id="ARBA00023277"/>
    </source>
</evidence>
<dbReference type="GO" id="GO:0046872">
    <property type="term" value="F:metal ion binding"/>
    <property type="evidence" value="ECO:0007669"/>
    <property type="project" value="UniProtKB-KW"/>
</dbReference>
<feature type="domain" description="Amidohydrolase-related" evidence="8">
    <location>
        <begin position="54"/>
        <end position="378"/>
    </location>
</feature>
<evidence type="ECO:0000256" key="7">
    <source>
        <dbReference type="PIRSR" id="PIRSR038994-3"/>
    </source>
</evidence>
<dbReference type="Gene3D" id="2.30.40.10">
    <property type="entry name" value="Urease, subunit C, domain 1"/>
    <property type="match status" value="1"/>
</dbReference>
<dbReference type="InterPro" id="IPR006680">
    <property type="entry name" value="Amidohydro-rel"/>
</dbReference>
<proteinExistence type="inferred from homology"/>
<evidence type="ECO:0000313" key="10">
    <source>
        <dbReference type="Proteomes" id="UP000242432"/>
    </source>
</evidence>
<dbReference type="InterPro" id="IPR032466">
    <property type="entry name" value="Metal_Hydrolase"/>
</dbReference>
<dbReference type="GO" id="GO:0006046">
    <property type="term" value="P:N-acetylglucosamine catabolic process"/>
    <property type="evidence" value="ECO:0007669"/>
    <property type="project" value="TreeGrafter"/>
</dbReference>
<dbReference type="InterPro" id="IPR011059">
    <property type="entry name" value="Metal-dep_hydrolase_composite"/>
</dbReference>
<evidence type="ECO:0000256" key="6">
    <source>
        <dbReference type="PIRSR" id="PIRSR038994-1"/>
    </source>
</evidence>
<evidence type="ECO:0000256" key="5">
    <source>
        <dbReference type="PIRNR" id="PIRNR038994"/>
    </source>
</evidence>
<feature type="binding site" evidence="7">
    <location>
        <position position="195"/>
    </location>
    <ligand>
        <name>Zn(2+)</name>
        <dbReference type="ChEBI" id="CHEBI:29105"/>
    </ligand>
</feature>
<dbReference type="Gene3D" id="3.20.20.140">
    <property type="entry name" value="Metal-dependent hydrolases"/>
    <property type="match status" value="1"/>
</dbReference>
<dbReference type="PANTHER" id="PTHR11113">
    <property type="entry name" value="N-ACETYLGLUCOSAMINE-6-PHOSPHATE DEACETYLASE"/>
    <property type="match status" value="1"/>
</dbReference>
<dbReference type="AlphaFoldDB" id="A0A1T4V5F7"/>
<dbReference type="NCBIfam" id="TIGR00221">
    <property type="entry name" value="nagA"/>
    <property type="match status" value="1"/>
</dbReference>
<feature type="binding site" evidence="7">
    <location>
        <position position="131"/>
    </location>
    <ligand>
        <name>Zn(2+)</name>
        <dbReference type="ChEBI" id="CHEBI:29105"/>
    </ligand>
</feature>
<evidence type="ECO:0000256" key="1">
    <source>
        <dbReference type="ARBA" id="ARBA00010716"/>
    </source>
</evidence>
<dbReference type="EMBL" id="FUXX01000010">
    <property type="protein sequence ID" value="SKA60218.1"/>
    <property type="molecule type" value="Genomic_DNA"/>
</dbReference>
<dbReference type="InterPro" id="IPR003764">
    <property type="entry name" value="GlcNAc_6-P_deAcase"/>
</dbReference>
<evidence type="ECO:0000256" key="2">
    <source>
        <dbReference type="ARBA" id="ARBA00022723"/>
    </source>
</evidence>
<accession>A0A1T4V5F7</accession>
<reference evidence="10" key="1">
    <citation type="submission" date="2017-02" db="EMBL/GenBank/DDBJ databases">
        <authorList>
            <person name="Varghese N."/>
            <person name="Submissions S."/>
        </authorList>
    </citation>
    <scope>NUCLEOTIDE SEQUENCE [LARGE SCALE GENOMIC DNA]</scope>
    <source>
        <strain evidence="10">DSM 3072</strain>
    </source>
</reference>